<feature type="region of interest" description="Disordered" evidence="1">
    <location>
        <begin position="1"/>
        <end position="22"/>
    </location>
</feature>
<keyword evidence="3" id="KW-1185">Reference proteome</keyword>
<proteinExistence type="predicted"/>
<dbReference type="EMBL" id="JBBPFD010000489">
    <property type="protein sequence ID" value="KAK7878719.1"/>
    <property type="molecule type" value="Genomic_DNA"/>
</dbReference>
<reference evidence="3" key="1">
    <citation type="submission" date="2024-04" db="EMBL/GenBank/DDBJ databases">
        <title>Salinicola lusitanus LLJ914,a marine bacterium isolated from the Okinawa Trough.</title>
        <authorList>
            <person name="Li J."/>
        </authorList>
    </citation>
    <scope>NUCLEOTIDE SEQUENCE [LARGE SCALE GENOMIC DNA]</scope>
</reference>
<dbReference type="Proteomes" id="UP001460270">
    <property type="component" value="Unassembled WGS sequence"/>
</dbReference>
<name>A0AAW0MKK5_9GOBI</name>
<gene>
    <name evidence="2" type="ORF">WMY93_030958</name>
</gene>
<feature type="compositionally biased region" description="Basic residues" evidence="1">
    <location>
        <begin position="87"/>
        <end position="105"/>
    </location>
</feature>
<evidence type="ECO:0000313" key="3">
    <source>
        <dbReference type="Proteomes" id="UP001460270"/>
    </source>
</evidence>
<sequence length="119" mass="12527">MKKLRASCDSSHSVSEGNLIQPLHHGQLQRGFLRSTAASGLSLPGSSVFSAGGKVSALPGGKPAGKPRAGSGPHVHAALTSQQLRVKTARAQRARGLLQKHHRTLPRTLPRTLHPRGAK</sequence>
<comment type="caution">
    <text evidence="2">The sequence shown here is derived from an EMBL/GenBank/DDBJ whole genome shotgun (WGS) entry which is preliminary data.</text>
</comment>
<evidence type="ECO:0000313" key="2">
    <source>
        <dbReference type="EMBL" id="KAK7878719.1"/>
    </source>
</evidence>
<feature type="region of interest" description="Disordered" evidence="1">
    <location>
        <begin position="43"/>
        <end position="119"/>
    </location>
</feature>
<feature type="compositionally biased region" description="Polar residues" evidence="1">
    <location>
        <begin position="8"/>
        <end position="18"/>
    </location>
</feature>
<feature type="compositionally biased region" description="Low complexity" evidence="1">
    <location>
        <begin position="59"/>
        <end position="73"/>
    </location>
</feature>
<accession>A0AAW0MKK5</accession>
<dbReference type="AlphaFoldDB" id="A0AAW0MKK5"/>
<organism evidence="2 3">
    <name type="scientific">Mugilogobius chulae</name>
    <name type="common">yellowstripe goby</name>
    <dbReference type="NCBI Taxonomy" id="88201"/>
    <lineage>
        <taxon>Eukaryota</taxon>
        <taxon>Metazoa</taxon>
        <taxon>Chordata</taxon>
        <taxon>Craniata</taxon>
        <taxon>Vertebrata</taxon>
        <taxon>Euteleostomi</taxon>
        <taxon>Actinopterygii</taxon>
        <taxon>Neopterygii</taxon>
        <taxon>Teleostei</taxon>
        <taxon>Neoteleostei</taxon>
        <taxon>Acanthomorphata</taxon>
        <taxon>Gobiaria</taxon>
        <taxon>Gobiiformes</taxon>
        <taxon>Gobioidei</taxon>
        <taxon>Gobiidae</taxon>
        <taxon>Gobionellinae</taxon>
        <taxon>Mugilogobius</taxon>
    </lineage>
</organism>
<protein>
    <submittedName>
        <fullName evidence="2">Uncharacterized protein</fullName>
    </submittedName>
</protein>
<evidence type="ECO:0000256" key="1">
    <source>
        <dbReference type="SAM" id="MobiDB-lite"/>
    </source>
</evidence>